<proteinExistence type="predicted"/>
<dbReference type="EMBL" id="JAUOPB010000009">
    <property type="protein sequence ID" value="MDO6423481.1"/>
    <property type="molecule type" value="Genomic_DNA"/>
</dbReference>
<dbReference type="Proteomes" id="UP001169760">
    <property type="component" value="Unassembled WGS sequence"/>
</dbReference>
<gene>
    <name evidence="1" type="ORF">Q4521_13455</name>
</gene>
<protein>
    <submittedName>
        <fullName evidence="1">Uncharacterized protein</fullName>
    </submittedName>
</protein>
<sequence length="115" mass="13141">MTNAGSMLSDKVMKLQGAVEKYSGPTIEDDQLPQLSRLCKDFGLHVLPWREKITNVDQVGAHGYSYRLATTRTDLPAKLDDFQFLTPPFKTMAELETYVFDNMVDILHHYLFNEA</sequence>
<comment type="caution">
    <text evidence="1">The sequence shown here is derived from an EMBL/GenBank/DDBJ whole genome shotgun (WGS) entry which is preliminary data.</text>
</comment>
<organism evidence="1 2">
    <name type="scientific">Saccharophagus degradans</name>
    <dbReference type="NCBI Taxonomy" id="86304"/>
    <lineage>
        <taxon>Bacteria</taxon>
        <taxon>Pseudomonadati</taxon>
        <taxon>Pseudomonadota</taxon>
        <taxon>Gammaproteobacteria</taxon>
        <taxon>Cellvibrionales</taxon>
        <taxon>Cellvibrionaceae</taxon>
        <taxon>Saccharophagus</taxon>
    </lineage>
</organism>
<accession>A0AAW7X9E3</accession>
<dbReference type="RefSeq" id="WP_280946372.1">
    <property type="nucleotide sequence ID" value="NZ_CP123764.1"/>
</dbReference>
<evidence type="ECO:0000313" key="1">
    <source>
        <dbReference type="EMBL" id="MDO6423481.1"/>
    </source>
</evidence>
<evidence type="ECO:0000313" key="2">
    <source>
        <dbReference type="Proteomes" id="UP001169760"/>
    </source>
</evidence>
<dbReference type="AlphaFoldDB" id="A0AAW7X9E3"/>
<reference evidence="1" key="1">
    <citation type="submission" date="2023-07" db="EMBL/GenBank/DDBJ databases">
        <title>Genome content predicts the carbon catabolic preferences of heterotrophic bacteria.</title>
        <authorList>
            <person name="Gralka M."/>
        </authorList>
    </citation>
    <scope>NUCLEOTIDE SEQUENCE</scope>
    <source>
        <strain evidence="1">I3M17_2</strain>
    </source>
</reference>
<name>A0AAW7X9E3_9GAMM</name>